<evidence type="ECO:0000313" key="15">
    <source>
        <dbReference type="Proteomes" id="UP000771749"/>
    </source>
</evidence>
<dbReference type="Pfam" id="PF00270">
    <property type="entry name" value="DEAD"/>
    <property type="match status" value="1"/>
</dbReference>
<keyword evidence="2 10" id="KW-0547">Nucleotide-binding</keyword>
<keyword evidence="3 10" id="KW-0378">Hydrolase</keyword>
<evidence type="ECO:0000256" key="5">
    <source>
        <dbReference type="ARBA" id="ARBA00022840"/>
    </source>
</evidence>
<evidence type="ECO:0000256" key="10">
    <source>
        <dbReference type="PROSITE-ProRule" id="PRU00560"/>
    </source>
</evidence>
<dbReference type="CDD" id="cd17932">
    <property type="entry name" value="DEXQc_UvrD"/>
    <property type="match status" value="1"/>
</dbReference>
<keyword evidence="6" id="KW-0238">DNA-binding</keyword>
<reference evidence="14" key="1">
    <citation type="submission" date="2020-10" db="EMBL/GenBank/DDBJ databases">
        <authorList>
            <person name="Gilroy R."/>
        </authorList>
    </citation>
    <scope>NUCLEOTIDE SEQUENCE</scope>
    <source>
        <strain evidence="14">F1-3629</strain>
    </source>
</reference>
<evidence type="ECO:0000259" key="11">
    <source>
        <dbReference type="PROSITE" id="PS51192"/>
    </source>
</evidence>
<feature type="domain" description="Helicase C-terminal" evidence="12">
    <location>
        <begin position="508"/>
        <end position="655"/>
    </location>
</feature>
<dbReference type="GO" id="GO:0006310">
    <property type="term" value="P:DNA recombination"/>
    <property type="evidence" value="ECO:0007669"/>
    <property type="project" value="InterPro"/>
</dbReference>
<dbReference type="EMBL" id="JADIMJ010000042">
    <property type="protein sequence ID" value="MBO8453630.1"/>
    <property type="molecule type" value="Genomic_DNA"/>
</dbReference>
<dbReference type="PROSITE" id="PS51198">
    <property type="entry name" value="UVRD_HELICASE_ATP_BIND"/>
    <property type="match status" value="1"/>
</dbReference>
<dbReference type="GO" id="GO:0005737">
    <property type="term" value="C:cytoplasm"/>
    <property type="evidence" value="ECO:0007669"/>
    <property type="project" value="TreeGrafter"/>
</dbReference>
<comment type="catalytic activity">
    <reaction evidence="8">
        <text>Couples ATP hydrolysis with the unwinding of duplex DNA by translocating in the 3'-5' direction.</text>
        <dbReference type="EC" id="5.6.2.4"/>
    </reaction>
</comment>
<keyword evidence="4 10" id="KW-0347">Helicase</keyword>
<sequence>MASIIFFDTETDPKTGKILDIGAVSDDGKLFHKNSIRDFSGFLRGTEYACGHNVLAHDMKYVGDAMKSAGISVTNVIDTLYLSPLMFPRKPYHKLLKDDKLQTDELSSPLNDSEKARELFDSECTAFNAIDEDLKDIYCSLLENTAEFGAFFRYAGYRGRSVRESGSVALFVRSLQNMFRPDNSAETAARIKRRFRDEICTNADIAGMARKYPIALAYCLALIDALAKSPSVKSVTPPWVLHNYPEVEQLMFRLRNNPCIEGCPFCDKAFDIHAGLEEWFGFGSFREYGGVPLQEQAVRAAVENKSLLAVFPTGGGKSLTFQLPALMAGRHTGGLTVVISPLQSLMKDQVDNLEKKGITDAVTINGLLDPIERSKAVERVEDGSASLLYISPESLRSKSIERLLLGRKIVRFVIDEAHCFSSWGQDFRVDYLYIAEFIRNLQHKKHLSESIPVSCFTATAKVKVIEDISAYFREKLSLELMHFTASASRRNLHYTVLPEENEEEKYRTLRRLVEERDCPTIVYVTRTRKAEELAKRLADDGFMARAFHGKMDPDKKTANQNSFMTGETRIMVATSAFGMGVDKSDVGLVVHYQISDSLENYVQEAGRAGRDEHIDADCYVLYNEEDLSRHFILLNQTKLTIKEIQQVWKAVKDITRTRAKVSNSALEIARKAGWDDGVADIETRVKTAIASLEQAGYLRRGQNIPRVFATGILARTAQEAIDRIERSGRFDDKERTRAVRIIKSLISSRSIKKAQGEEAESRVDYISDHLGISKENVIHIINLLREEKILADSKDLTAYIGKDDTQNKSRNIVRKFNETELFLAEHIPDGHSSVDLKELNALAETSGHSSVDLDRMKTLLNFWAIKNWIKKHSRDKNHLEVRGLIPKEQFAEKIKARQALATYIVDYLYEHSESRPQGYVEFSVLELKESYENSIFSSQVAAEDIEDALFYLSRIGAISIEGGFMVIYNALSIERLEKDNHIRYKVEDYQKLSEFYKNKMQQIHIVGEYAKKMLEDYDAALKFVEDYFSLNYPDFLSRYFNGRKDEISVNMTPAKFRRLFGELTPSQLSVVRDRDSRCIVVAAGPGSGKTRVLVHKLASLLLMEDVKHEQLLMLTFSRAAATEFRQRLHDLIGNAVSFVEIRTFHSYCFDLLGKIGSIEESKSIVRTAVEKILAGEVDASRITKTVLVIDEAQDMDADEYRLVRVLMEKNEDMRVIAVGDDDQNIYAFRGSSSEYMEELLRTDGARKYELVENFRSRNNLVAFANAFAENITHRIKSFSVMPVKKEDGEIEVTSYCSSNLDEPLVNDILRKGLSGTTAVLTKDNEEALVIAGILRRKGYPAQLIRSDSGFWLAKLSEIRFFQECIGFRDEGAVVPWEKWQEAKTRLKAGFSRSRLLGTCLDILADFESVCPDSSDTPGEKVIYKTDFDMFLKESSFEDFVRSSTGAVTVSTMHKVKGMEFDNVFLMLDSFICTDDEKRRQLYVALTRARNNLYIHENTGIFRRISVRNTVLQNDSRQYGMPPETVLQLGLKDVWLDDFVFRQDIIADFVSGDTLYFMPPVPGQDAPHDGSGNIVPRKLLLADSRGLTVLQTSRGFMEKYEKLVSAGYRPEAAEVNMVVWWKNDRMKDEIKVLLPTLYFRYSR</sequence>
<evidence type="ECO:0000256" key="8">
    <source>
        <dbReference type="ARBA" id="ARBA00034617"/>
    </source>
</evidence>
<accession>A0A940DNI6</accession>
<comment type="caution">
    <text evidence="14">The sequence shown here is derived from an EMBL/GenBank/DDBJ whole genome shotgun (WGS) entry which is preliminary data.</text>
</comment>
<dbReference type="SMART" id="SM00487">
    <property type="entry name" value="DEXDc"/>
    <property type="match status" value="1"/>
</dbReference>
<dbReference type="PROSITE" id="PS51192">
    <property type="entry name" value="HELICASE_ATP_BIND_1"/>
    <property type="match status" value="1"/>
</dbReference>
<dbReference type="InterPro" id="IPR004589">
    <property type="entry name" value="DNA_helicase_ATP-dep_RecQ"/>
</dbReference>
<evidence type="ECO:0000313" key="14">
    <source>
        <dbReference type="EMBL" id="MBO8453630.1"/>
    </source>
</evidence>
<evidence type="ECO:0000256" key="1">
    <source>
        <dbReference type="ARBA" id="ARBA00005446"/>
    </source>
</evidence>
<protein>
    <recommendedName>
        <fullName evidence="9">DNA 3'-5' helicase</fullName>
        <ecNumber evidence="9">5.6.2.4</ecNumber>
    </recommendedName>
</protein>
<reference evidence="14" key="2">
    <citation type="journal article" date="2021" name="PeerJ">
        <title>Extensive microbial diversity within the chicken gut microbiome revealed by metagenomics and culture.</title>
        <authorList>
            <person name="Gilroy R."/>
            <person name="Ravi A."/>
            <person name="Getino M."/>
            <person name="Pursley I."/>
            <person name="Horton D.L."/>
            <person name="Alikhan N.F."/>
            <person name="Baker D."/>
            <person name="Gharbi K."/>
            <person name="Hall N."/>
            <person name="Watson M."/>
            <person name="Adriaenssens E.M."/>
            <person name="Foster-Nyarko E."/>
            <person name="Jarju S."/>
            <person name="Secka A."/>
            <person name="Antonio M."/>
            <person name="Oren A."/>
            <person name="Chaudhuri R.R."/>
            <person name="La Ragione R."/>
            <person name="Hildebrand F."/>
            <person name="Pallen M.J."/>
        </authorList>
    </citation>
    <scope>NUCLEOTIDE SEQUENCE</scope>
    <source>
        <strain evidence="14">F1-3629</strain>
    </source>
</reference>
<dbReference type="Pfam" id="PF13245">
    <property type="entry name" value="AAA_19"/>
    <property type="match status" value="1"/>
</dbReference>
<keyword evidence="7" id="KW-0413">Isomerase</keyword>
<evidence type="ECO:0000256" key="2">
    <source>
        <dbReference type="ARBA" id="ARBA00022741"/>
    </source>
</evidence>
<dbReference type="GO" id="GO:0006281">
    <property type="term" value="P:DNA repair"/>
    <property type="evidence" value="ECO:0007669"/>
    <property type="project" value="TreeGrafter"/>
</dbReference>
<dbReference type="GO" id="GO:0009378">
    <property type="term" value="F:four-way junction helicase activity"/>
    <property type="evidence" value="ECO:0007669"/>
    <property type="project" value="TreeGrafter"/>
</dbReference>
<dbReference type="Proteomes" id="UP000771749">
    <property type="component" value="Unassembled WGS sequence"/>
</dbReference>
<feature type="domain" description="UvrD-like helicase ATP-binding" evidence="13">
    <location>
        <begin position="1062"/>
        <end position="1394"/>
    </location>
</feature>
<dbReference type="InterPro" id="IPR012337">
    <property type="entry name" value="RNaseH-like_sf"/>
</dbReference>
<evidence type="ECO:0000259" key="12">
    <source>
        <dbReference type="PROSITE" id="PS51194"/>
    </source>
</evidence>
<dbReference type="InterPro" id="IPR014016">
    <property type="entry name" value="UvrD-like_ATP-bd"/>
</dbReference>
<feature type="domain" description="Helicase ATP-binding" evidence="11">
    <location>
        <begin position="298"/>
        <end position="478"/>
    </location>
</feature>
<evidence type="ECO:0000259" key="13">
    <source>
        <dbReference type="PROSITE" id="PS51198"/>
    </source>
</evidence>
<proteinExistence type="inferred from homology"/>
<dbReference type="EC" id="5.6.2.4" evidence="9"/>
<dbReference type="GO" id="GO:0043138">
    <property type="term" value="F:3'-5' DNA helicase activity"/>
    <property type="evidence" value="ECO:0007669"/>
    <property type="project" value="UniProtKB-EC"/>
</dbReference>
<dbReference type="SUPFAM" id="SSF53098">
    <property type="entry name" value="Ribonuclease H-like"/>
    <property type="match status" value="1"/>
</dbReference>
<dbReference type="InterPro" id="IPR027417">
    <property type="entry name" value="P-loop_NTPase"/>
</dbReference>
<evidence type="ECO:0000256" key="3">
    <source>
        <dbReference type="ARBA" id="ARBA00022801"/>
    </source>
</evidence>
<dbReference type="NCBIfam" id="TIGR00614">
    <property type="entry name" value="recQ_fam"/>
    <property type="match status" value="1"/>
</dbReference>
<evidence type="ECO:0000256" key="9">
    <source>
        <dbReference type="ARBA" id="ARBA00034808"/>
    </source>
</evidence>
<comment type="similarity">
    <text evidence="1">Belongs to the helicase family. RecQ subfamily.</text>
</comment>
<gene>
    <name evidence="14" type="ORF">IAC07_02755</name>
</gene>
<dbReference type="CDD" id="cd17920">
    <property type="entry name" value="DEXHc_RecQ"/>
    <property type="match status" value="1"/>
</dbReference>
<dbReference type="Pfam" id="PF00271">
    <property type="entry name" value="Helicase_C"/>
    <property type="match status" value="1"/>
</dbReference>
<evidence type="ECO:0000256" key="4">
    <source>
        <dbReference type="ARBA" id="ARBA00022806"/>
    </source>
</evidence>
<dbReference type="GO" id="GO:0043590">
    <property type="term" value="C:bacterial nucleoid"/>
    <property type="evidence" value="ECO:0007669"/>
    <property type="project" value="TreeGrafter"/>
</dbReference>
<dbReference type="PROSITE" id="PS51194">
    <property type="entry name" value="HELICASE_CTER"/>
    <property type="match status" value="1"/>
</dbReference>
<feature type="binding site" evidence="10">
    <location>
        <begin position="1083"/>
        <end position="1090"/>
    </location>
    <ligand>
        <name>ATP</name>
        <dbReference type="ChEBI" id="CHEBI:30616"/>
    </ligand>
</feature>
<dbReference type="PANTHER" id="PTHR13710">
    <property type="entry name" value="DNA HELICASE RECQ FAMILY MEMBER"/>
    <property type="match status" value="1"/>
</dbReference>
<dbReference type="GO" id="GO:0003677">
    <property type="term" value="F:DNA binding"/>
    <property type="evidence" value="ECO:0007669"/>
    <property type="project" value="UniProtKB-KW"/>
</dbReference>
<dbReference type="InterPro" id="IPR011545">
    <property type="entry name" value="DEAD/DEAH_box_helicase_dom"/>
</dbReference>
<dbReference type="InterPro" id="IPR027785">
    <property type="entry name" value="UvrD-like_helicase_C"/>
</dbReference>
<evidence type="ECO:0000256" key="7">
    <source>
        <dbReference type="ARBA" id="ARBA00023235"/>
    </source>
</evidence>
<dbReference type="Gene3D" id="3.40.50.300">
    <property type="entry name" value="P-loop containing nucleotide triphosphate hydrolases"/>
    <property type="match status" value="5"/>
</dbReference>
<dbReference type="SMART" id="SM00490">
    <property type="entry name" value="HELICc"/>
    <property type="match status" value="1"/>
</dbReference>
<evidence type="ECO:0000256" key="6">
    <source>
        <dbReference type="ARBA" id="ARBA00023125"/>
    </source>
</evidence>
<keyword evidence="5 10" id="KW-0067">ATP-binding</keyword>
<organism evidence="14 15">
    <name type="scientific">Candidatus Cryptobacteroides gallistercoris</name>
    <dbReference type="NCBI Taxonomy" id="2840765"/>
    <lineage>
        <taxon>Bacteria</taxon>
        <taxon>Pseudomonadati</taxon>
        <taxon>Bacteroidota</taxon>
        <taxon>Bacteroidia</taxon>
        <taxon>Bacteroidales</taxon>
        <taxon>Candidatus Cryptobacteroides</taxon>
    </lineage>
</organism>
<name>A0A940DNI6_9BACT</name>
<dbReference type="InterPro" id="IPR001650">
    <property type="entry name" value="Helicase_C-like"/>
</dbReference>
<dbReference type="InterPro" id="IPR014001">
    <property type="entry name" value="Helicase_ATP-bd"/>
</dbReference>
<dbReference type="PANTHER" id="PTHR13710:SF105">
    <property type="entry name" value="ATP-DEPENDENT DNA HELICASE Q1"/>
    <property type="match status" value="1"/>
</dbReference>
<dbReference type="Pfam" id="PF13538">
    <property type="entry name" value="UvrD_C_2"/>
    <property type="match status" value="1"/>
</dbReference>
<dbReference type="GO" id="GO:0030894">
    <property type="term" value="C:replisome"/>
    <property type="evidence" value="ECO:0007669"/>
    <property type="project" value="TreeGrafter"/>
</dbReference>
<dbReference type="GO" id="GO:0016787">
    <property type="term" value="F:hydrolase activity"/>
    <property type="evidence" value="ECO:0007669"/>
    <property type="project" value="UniProtKB-UniRule"/>
</dbReference>
<dbReference type="GO" id="GO:0005524">
    <property type="term" value="F:ATP binding"/>
    <property type="evidence" value="ECO:0007669"/>
    <property type="project" value="UniProtKB-UniRule"/>
</dbReference>
<dbReference type="SUPFAM" id="SSF52540">
    <property type="entry name" value="P-loop containing nucleoside triphosphate hydrolases"/>
    <property type="match status" value="2"/>
</dbReference>